<organism evidence="2 3">
    <name type="scientific">Hymenoscyphus fraxineus</name>
    <dbReference type="NCBI Taxonomy" id="746836"/>
    <lineage>
        <taxon>Eukaryota</taxon>
        <taxon>Fungi</taxon>
        <taxon>Dikarya</taxon>
        <taxon>Ascomycota</taxon>
        <taxon>Pezizomycotina</taxon>
        <taxon>Leotiomycetes</taxon>
        <taxon>Helotiales</taxon>
        <taxon>Helotiaceae</taxon>
        <taxon>Hymenoscyphus</taxon>
    </lineage>
</organism>
<sequence>MATQAPLDKNALRRARRAHEREQFTLEKHKLPTCPGCNLCSLTQARGDRPKSKPKPWPTPNPPKPKPQGPQIQIPLKDILRSALFRGTVTKSTKAFALEAATQDCNNRTLSGHGRGIYWTHGVQPDNESIQNSDARAGIGLVRYSNKDDEWIERSWRPRKPIKSEDELQRYTIAQALYTAWEDCREINEEERPKVVCIYIATLSALKTFIRFQTNLHTLGTNHSGLRQIAAGIFASEQLISLGIEVELRLIPARSNIEGHVKAKQAAEAARNGAIHSIGDCINGQVVMDKIRVGHYSSGNGSHSKETAGKKGVDESRLLCSNVKLVLLQRSLRHNKYNEQQL</sequence>
<evidence type="ECO:0000313" key="2">
    <source>
        <dbReference type="EMBL" id="CAG8959414.1"/>
    </source>
</evidence>
<dbReference type="OrthoDB" id="3548481at2759"/>
<evidence type="ECO:0000313" key="3">
    <source>
        <dbReference type="Proteomes" id="UP000696280"/>
    </source>
</evidence>
<accession>A0A9N9L4N7</accession>
<feature type="region of interest" description="Disordered" evidence="1">
    <location>
        <begin position="42"/>
        <end position="71"/>
    </location>
</feature>
<feature type="compositionally biased region" description="Pro residues" evidence="1">
    <location>
        <begin position="55"/>
        <end position="68"/>
    </location>
</feature>
<name>A0A9N9L4N7_9HELO</name>
<evidence type="ECO:0000256" key="1">
    <source>
        <dbReference type="SAM" id="MobiDB-lite"/>
    </source>
</evidence>
<dbReference type="EMBL" id="CAJVRL010000092">
    <property type="protein sequence ID" value="CAG8959414.1"/>
    <property type="molecule type" value="Genomic_DNA"/>
</dbReference>
<evidence type="ECO:0008006" key="4">
    <source>
        <dbReference type="Google" id="ProtNLM"/>
    </source>
</evidence>
<comment type="caution">
    <text evidence="2">The sequence shown here is derived from an EMBL/GenBank/DDBJ whole genome shotgun (WGS) entry which is preliminary data.</text>
</comment>
<keyword evidence="3" id="KW-1185">Reference proteome</keyword>
<dbReference type="AlphaFoldDB" id="A0A9N9L4N7"/>
<dbReference type="Proteomes" id="UP000696280">
    <property type="component" value="Unassembled WGS sequence"/>
</dbReference>
<gene>
    <name evidence="2" type="ORF">HYFRA_00001312</name>
</gene>
<protein>
    <recommendedName>
        <fullName evidence="4">RNase H type-1 domain-containing protein</fullName>
    </recommendedName>
</protein>
<reference evidence="2" key="1">
    <citation type="submission" date="2021-07" db="EMBL/GenBank/DDBJ databases">
        <authorList>
            <person name="Durling M."/>
        </authorList>
    </citation>
    <scope>NUCLEOTIDE SEQUENCE</scope>
</reference>
<proteinExistence type="predicted"/>